<dbReference type="CDD" id="cd01392">
    <property type="entry name" value="HTH_LacI"/>
    <property type="match status" value="1"/>
</dbReference>
<evidence type="ECO:0000313" key="6">
    <source>
        <dbReference type="Proteomes" id="UP000475582"/>
    </source>
</evidence>
<dbReference type="EMBL" id="WNKY01000011">
    <property type="protein sequence ID" value="MTV38354.1"/>
    <property type="molecule type" value="Genomic_DNA"/>
</dbReference>
<keyword evidence="2 5" id="KW-0238">DNA-binding</keyword>
<dbReference type="CDD" id="cd06267">
    <property type="entry name" value="PBP1_LacI_sugar_binding-like"/>
    <property type="match status" value="1"/>
</dbReference>
<dbReference type="SUPFAM" id="SSF47413">
    <property type="entry name" value="lambda repressor-like DNA-binding domains"/>
    <property type="match status" value="1"/>
</dbReference>
<dbReference type="Proteomes" id="UP000475582">
    <property type="component" value="Unassembled WGS sequence"/>
</dbReference>
<feature type="domain" description="HTH lacI-type" evidence="4">
    <location>
        <begin position="5"/>
        <end position="59"/>
    </location>
</feature>
<reference evidence="5 6" key="1">
    <citation type="submission" date="2019-11" db="EMBL/GenBank/DDBJ databases">
        <title>Type strains purchased from KCTC, JCM and DSMZ.</title>
        <authorList>
            <person name="Lu H."/>
        </authorList>
    </citation>
    <scope>NUCLEOTIDE SEQUENCE [LARGE SCALE GENOMIC DNA]</scope>
    <source>
        <strain evidence="5 6">KCTC 22382</strain>
    </source>
</reference>
<dbReference type="PROSITE" id="PS50932">
    <property type="entry name" value="HTH_LACI_2"/>
    <property type="match status" value="1"/>
</dbReference>
<dbReference type="PROSITE" id="PS00356">
    <property type="entry name" value="HTH_LACI_1"/>
    <property type="match status" value="1"/>
</dbReference>
<dbReference type="GO" id="GO:0003700">
    <property type="term" value="F:DNA-binding transcription factor activity"/>
    <property type="evidence" value="ECO:0007669"/>
    <property type="project" value="TreeGrafter"/>
</dbReference>
<dbReference type="GO" id="GO:0000976">
    <property type="term" value="F:transcription cis-regulatory region binding"/>
    <property type="evidence" value="ECO:0007669"/>
    <property type="project" value="TreeGrafter"/>
</dbReference>
<keyword evidence="1" id="KW-0805">Transcription regulation</keyword>
<dbReference type="InterPro" id="IPR046335">
    <property type="entry name" value="LacI/GalR-like_sensor"/>
</dbReference>
<dbReference type="SMART" id="SM00354">
    <property type="entry name" value="HTH_LACI"/>
    <property type="match status" value="1"/>
</dbReference>
<protein>
    <submittedName>
        <fullName evidence="5">LacI family DNA-binding transcriptional regulator</fullName>
    </submittedName>
</protein>
<dbReference type="InterPro" id="IPR000843">
    <property type="entry name" value="HTH_LacI"/>
</dbReference>
<dbReference type="Gene3D" id="1.10.260.40">
    <property type="entry name" value="lambda repressor-like DNA-binding domains"/>
    <property type="match status" value="1"/>
</dbReference>
<gene>
    <name evidence="5" type="ORF">GM676_12270</name>
</gene>
<organism evidence="5 6">
    <name type="scientific">Duganella radicis</name>
    <dbReference type="NCBI Taxonomy" id="551988"/>
    <lineage>
        <taxon>Bacteria</taxon>
        <taxon>Pseudomonadati</taxon>
        <taxon>Pseudomonadota</taxon>
        <taxon>Betaproteobacteria</taxon>
        <taxon>Burkholderiales</taxon>
        <taxon>Oxalobacteraceae</taxon>
        <taxon>Telluria group</taxon>
        <taxon>Duganella</taxon>
    </lineage>
</organism>
<dbReference type="Pfam" id="PF00356">
    <property type="entry name" value="LacI"/>
    <property type="match status" value="1"/>
</dbReference>
<keyword evidence="3" id="KW-0804">Transcription</keyword>
<proteinExistence type="predicted"/>
<accession>A0A6L6PHB5</accession>
<dbReference type="PANTHER" id="PTHR30146">
    <property type="entry name" value="LACI-RELATED TRANSCRIPTIONAL REPRESSOR"/>
    <property type="match status" value="1"/>
</dbReference>
<evidence type="ECO:0000256" key="2">
    <source>
        <dbReference type="ARBA" id="ARBA00023125"/>
    </source>
</evidence>
<dbReference type="PANTHER" id="PTHR30146:SF153">
    <property type="entry name" value="LACTOSE OPERON REPRESSOR"/>
    <property type="match status" value="1"/>
</dbReference>
<comment type="caution">
    <text evidence="5">The sequence shown here is derived from an EMBL/GenBank/DDBJ whole genome shotgun (WGS) entry which is preliminary data.</text>
</comment>
<dbReference type="AlphaFoldDB" id="A0A6L6PHB5"/>
<keyword evidence="6" id="KW-1185">Reference proteome</keyword>
<evidence type="ECO:0000256" key="3">
    <source>
        <dbReference type="ARBA" id="ARBA00023163"/>
    </source>
</evidence>
<dbReference type="SUPFAM" id="SSF53822">
    <property type="entry name" value="Periplasmic binding protein-like I"/>
    <property type="match status" value="1"/>
</dbReference>
<dbReference type="RefSeq" id="WP_155463861.1">
    <property type="nucleotide sequence ID" value="NZ_WNKY01000011.1"/>
</dbReference>
<dbReference type="InterPro" id="IPR010982">
    <property type="entry name" value="Lambda_DNA-bd_dom_sf"/>
</dbReference>
<name>A0A6L6PHB5_9BURK</name>
<dbReference type="Gene3D" id="3.40.50.2300">
    <property type="match status" value="2"/>
</dbReference>
<evidence type="ECO:0000259" key="4">
    <source>
        <dbReference type="PROSITE" id="PS50932"/>
    </source>
</evidence>
<sequence>MSKSKTIKEVAALAGVSVITASRAIRGDKYVKQETRQKVLAAAAQVEYTPNVLAQRIRGGSSRLIGVFVHGFGSSVLQDLITSINAAALELGYALLVFNSPSFDAPDRAPTSEVMRTLCDGLLIVMPNSQDALLSKLERGSTPCVLINFSARDIDLPVVVGANRAGARQAVEYLIGLGHRRVGFIGGTANTGQSPERRRGYEQALAAAGIDILARYIGQGDFTHPSGYREAKRMLAMAPPPTAIFAANDDMAFGVLDAAQEAGLVVPRDLSVIGYDDVVQASFVFPKLTTLRQPLADIATRAVAELVAIINGNEKIAMRIELPTKFIVRDSTGPAPAA</sequence>
<evidence type="ECO:0000313" key="5">
    <source>
        <dbReference type="EMBL" id="MTV38354.1"/>
    </source>
</evidence>
<dbReference type="Pfam" id="PF13377">
    <property type="entry name" value="Peripla_BP_3"/>
    <property type="match status" value="1"/>
</dbReference>
<evidence type="ECO:0000256" key="1">
    <source>
        <dbReference type="ARBA" id="ARBA00023015"/>
    </source>
</evidence>
<dbReference type="OrthoDB" id="9805642at2"/>
<dbReference type="InterPro" id="IPR028082">
    <property type="entry name" value="Peripla_BP_I"/>
</dbReference>